<dbReference type="Proteomes" id="UP001175353">
    <property type="component" value="Unassembled WGS sequence"/>
</dbReference>
<protein>
    <recommendedName>
        <fullName evidence="4">Cyanovirin-N domain-containing protein</fullName>
    </recommendedName>
</protein>
<reference evidence="2" key="1">
    <citation type="submission" date="2023-06" db="EMBL/GenBank/DDBJ databases">
        <title>Black Yeasts Isolated from many extreme environments.</title>
        <authorList>
            <person name="Coleine C."/>
            <person name="Stajich J.E."/>
            <person name="Selbmann L."/>
        </authorList>
    </citation>
    <scope>NUCLEOTIDE SEQUENCE</scope>
    <source>
        <strain evidence="2">CCFEE 5200</strain>
    </source>
</reference>
<dbReference type="AlphaFoldDB" id="A0AAN6K811"/>
<dbReference type="EMBL" id="JAUJLE010000198">
    <property type="protein sequence ID" value="KAK0969304.1"/>
    <property type="molecule type" value="Genomic_DNA"/>
</dbReference>
<evidence type="ECO:0000256" key="1">
    <source>
        <dbReference type="SAM" id="SignalP"/>
    </source>
</evidence>
<feature type="chain" id="PRO_5042880804" description="Cyanovirin-N domain-containing protein" evidence="1">
    <location>
        <begin position="24"/>
        <end position="133"/>
    </location>
</feature>
<sequence>MPSRQIPVLTVTAFFMLASLCKAQCPGGYLGIGLNQVCIANTGGQNVCGATSGIVWDSNCNQDALADNGFCNGGFNNGYSINCASAGQDEQVGGITDGDGTVYGNCIDAGSLGVTNCGNAPDQVNSIYYCCRQ</sequence>
<name>A0AAN6K811_9PEZI</name>
<evidence type="ECO:0000313" key="3">
    <source>
        <dbReference type="Proteomes" id="UP001175353"/>
    </source>
</evidence>
<proteinExistence type="predicted"/>
<gene>
    <name evidence="2" type="ORF">LTR91_016359</name>
</gene>
<accession>A0AAN6K811</accession>
<organism evidence="2 3">
    <name type="scientific">Friedmanniomyces endolithicus</name>
    <dbReference type="NCBI Taxonomy" id="329885"/>
    <lineage>
        <taxon>Eukaryota</taxon>
        <taxon>Fungi</taxon>
        <taxon>Dikarya</taxon>
        <taxon>Ascomycota</taxon>
        <taxon>Pezizomycotina</taxon>
        <taxon>Dothideomycetes</taxon>
        <taxon>Dothideomycetidae</taxon>
        <taxon>Mycosphaerellales</taxon>
        <taxon>Teratosphaeriaceae</taxon>
        <taxon>Friedmanniomyces</taxon>
    </lineage>
</organism>
<evidence type="ECO:0000313" key="2">
    <source>
        <dbReference type="EMBL" id="KAK0969304.1"/>
    </source>
</evidence>
<feature type="signal peptide" evidence="1">
    <location>
        <begin position="1"/>
        <end position="23"/>
    </location>
</feature>
<keyword evidence="1" id="KW-0732">Signal</keyword>
<evidence type="ECO:0008006" key="4">
    <source>
        <dbReference type="Google" id="ProtNLM"/>
    </source>
</evidence>
<keyword evidence="3" id="KW-1185">Reference proteome</keyword>
<comment type="caution">
    <text evidence="2">The sequence shown here is derived from an EMBL/GenBank/DDBJ whole genome shotgun (WGS) entry which is preliminary data.</text>
</comment>